<proteinExistence type="predicted"/>
<sequence>MPVPFPSKFSFPRPNRASSFSPLHHFHSYSPFPLHHFRSTQCPETLRKISQHYRPRMEPSFDADSFFTTLLQSGGQEEGSTQ</sequence>
<evidence type="ECO:0000313" key="1">
    <source>
        <dbReference type="EMBL" id="KAG6730693.1"/>
    </source>
</evidence>
<accession>A0A922FYE2</accession>
<gene>
    <name evidence="1" type="ORF">I3842_01G093100</name>
</gene>
<dbReference type="Proteomes" id="UP000811246">
    <property type="component" value="Chromosome 1"/>
</dbReference>
<reference evidence="1" key="1">
    <citation type="submission" date="2021-01" db="EMBL/GenBank/DDBJ databases">
        <authorList>
            <person name="Lovell J.T."/>
            <person name="Bentley N."/>
            <person name="Bhattarai G."/>
            <person name="Jenkins J.W."/>
            <person name="Sreedasyam A."/>
            <person name="Alarcon Y."/>
            <person name="Bock C."/>
            <person name="Boston L."/>
            <person name="Carlson J."/>
            <person name="Cervantes K."/>
            <person name="Clermont K."/>
            <person name="Krom N."/>
            <person name="Kubenka K."/>
            <person name="Mamidi S."/>
            <person name="Mattison C."/>
            <person name="Monteros M."/>
            <person name="Pisani C."/>
            <person name="Plott C."/>
            <person name="Rajasekar S."/>
            <person name="Rhein H.S."/>
            <person name="Rohla C."/>
            <person name="Song M."/>
            <person name="Hilaire R.S."/>
            <person name="Shu S."/>
            <person name="Wells L."/>
            <person name="Wang X."/>
            <person name="Webber J."/>
            <person name="Heerema R.J."/>
            <person name="Klein P."/>
            <person name="Conner P."/>
            <person name="Grauke L."/>
            <person name="Grimwood J."/>
            <person name="Schmutz J."/>
            <person name="Randall J.J."/>
        </authorList>
    </citation>
    <scope>NUCLEOTIDE SEQUENCE</scope>
    <source>
        <tissue evidence="1">Leaf</tissue>
    </source>
</reference>
<dbReference type="AlphaFoldDB" id="A0A922FYE2"/>
<dbReference type="EMBL" id="CM031825">
    <property type="protein sequence ID" value="KAG6730693.1"/>
    <property type="molecule type" value="Genomic_DNA"/>
</dbReference>
<evidence type="ECO:0000313" key="2">
    <source>
        <dbReference type="Proteomes" id="UP000811246"/>
    </source>
</evidence>
<organism evidence="1 2">
    <name type="scientific">Carya illinoinensis</name>
    <name type="common">Pecan</name>
    <dbReference type="NCBI Taxonomy" id="32201"/>
    <lineage>
        <taxon>Eukaryota</taxon>
        <taxon>Viridiplantae</taxon>
        <taxon>Streptophyta</taxon>
        <taxon>Embryophyta</taxon>
        <taxon>Tracheophyta</taxon>
        <taxon>Spermatophyta</taxon>
        <taxon>Magnoliopsida</taxon>
        <taxon>eudicotyledons</taxon>
        <taxon>Gunneridae</taxon>
        <taxon>Pentapetalae</taxon>
        <taxon>rosids</taxon>
        <taxon>fabids</taxon>
        <taxon>Fagales</taxon>
        <taxon>Juglandaceae</taxon>
        <taxon>Carya</taxon>
    </lineage>
</organism>
<comment type="caution">
    <text evidence="1">The sequence shown here is derived from an EMBL/GenBank/DDBJ whole genome shotgun (WGS) entry which is preliminary data.</text>
</comment>
<name>A0A922FYE2_CARIL</name>
<protein>
    <submittedName>
        <fullName evidence="1">Uncharacterized protein</fullName>
    </submittedName>
</protein>